<dbReference type="Proteomes" id="UP000318741">
    <property type="component" value="Chromosome"/>
</dbReference>
<dbReference type="KEGG" id="acaf:CA12_25720"/>
<dbReference type="SUPFAM" id="SSF69318">
    <property type="entry name" value="Integrin alpha N-terminal domain"/>
    <property type="match status" value="3"/>
</dbReference>
<evidence type="ECO:0000313" key="5">
    <source>
        <dbReference type="Proteomes" id="UP000318741"/>
    </source>
</evidence>
<feature type="region of interest" description="Disordered" evidence="2">
    <location>
        <begin position="613"/>
        <end position="633"/>
    </location>
</feature>
<protein>
    <submittedName>
        <fullName evidence="4">FG-GAP repeat protein</fullName>
    </submittedName>
</protein>
<evidence type="ECO:0000256" key="3">
    <source>
        <dbReference type="SAM" id="SignalP"/>
    </source>
</evidence>
<dbReference type="EMBL" id="CP036265">
    <property type="protein sequence ID" value="QDT16468.1"/>
    <property type="molecule type" value="Genomic_DNA"/>
</dbReference>
<organism evidence="4 5">
    <name type="scientific">Alienimonas californiensis</name>
    <dbReference type="NCBI Taxonomy" id="2527989"/>
    <lineage>
        <taxon>Bacteria</taxon>
        <taxon>Pseudomonadati</taxon>
        <taxon>Planctomycetota</taxon>
        <taxon>Planctomycetia</taxon>
        <taxon>Planctomycetales</taxon>
        <taxon>Planctomycetaceae</taxon>
        <taxon>Alienimonas</taxon>
    </lineage>
</organism>
<dbReference type="RefSeq" id="WP_145359291.1">
    <property type="nucleotide sequence ID" value="NZ_CP036265.1"/>
</dbReference>
<proteinExistence type="predicted"/>
<accession>A0A517PAS0</accession>
<sequence length="858" mass="90061" precursor="true">MPRPAPSLLPGSLAVAAPLAVAVLLAVGALPARAQDDAAPLSVHYGFGELDILKVEDRSELLRTADLNGDGLTDLLLSDDSNSRLDLFLQRNQSEAAEAGKEEGADAADVNALPDSARYEHVKLSVDRAVLGLATGDFTGDGRTDIAYVGDPDRLILVVAPEGDTPGSSDWTATAELDRRERRLPDLQSSSGLLAAGDLTGDGRPDLVALGQRVTYLLPGSASGTLEAAIEIRNTSDDLSLAQIADLDGDGLADLSYTALVGDDRVFAARLQEPAPRPRGEAADDVKEEVRNALGPELRFDLKDPRSVTLGEAFPDEPGVEVLAITGATGRLTIRKVRRPKLSDAADGAAEENLAGRKLTQYGFGGRGDRDFAVGDLDGDGLADVVVSDPAGARVILFRQTAAGGLDLGTAYPSLAGISQVRIGDADGDGSGDLFVLSKTEETLGRSVWEDDRLTFPVPVTGVENPVAFALIQPQGANRAGAFAVTRNDRRDYSLGLVGAPEKSIKLDISSDPDRLEVADLDGNGAGDLVLFPGRGKELLAFGIGGDGKPIPMKSEGLGPGETTPGAFFAGFLPPEPEAGDGGENGEPAAPQPDVPTILVARDNLARDLTARAGRTGVTPGSPEAEAGAGNPTLRWSVRDQFNAGEAAAKIAGAVTLDVDDEPGNEVILIDSGVDKLRIYKRDGSQFAAAGEIETGALDYIDAAVADLDGDARDDLLLFGQGRFAVLYAGRTDPELTELANYETDLDRTFLADSFVGDLNGDDKPDVAVLDVRSHYVEILRPTDSDVERALYWKLFEEKNFDGEGGGGLQPREGAIADVTGDGRNDLILLIHDRVLIYPQDDGVGPEEEKSEVGVGTE</sequence>
<dbReference type="PANTHER" id="PTHR46580">
    <property type="entry name" value="SENSOR KINASE-RELATED"/>
    <property type="match status" value="1"/>
</dbReference>
<keyword evidence="5" id="KW-1185">Reference proteome</keyword>
<dbReference type="OrthoDB" id="221146at2"/>
<feature type="region of interest" description="Disordered" evidence="2">
    <location>
        <begin position="572"/>
        <end position="593"/>
    </location>
</feature>
<evidence type="ECO:0000256" key="2">
    <source>
        <dbReference type="SAM" id="MobiDB-lite"/>
    </source>
</evidence>
<dbReference type="Pfam" id="PF13517">
    <property type="entry name" value="FG-GAP_3"/>
    <property type="match status" value="2"/>
</dbReference>
<reference evidence="4 5" key="1">
    <citation type="submission" date="2019-02" db="EMBL/GenBank/DDBJ databases">
        <title>Deep-cultivation of Planctomycetes and their phenomic and genomic characterization uncovers novel biology.</title>
        <authorList>
            <person name="Wiegand S."/>
            <person name="Jogler M."/>
            <person name="Boedeker C."/>
            <person name="Pinto D."/>
            <person name="Vollmers J."/>
            <person name="Rivas-Marin E."/>
            <person name="Kohn T."/>
            <person name="Peeters S.H."/>
            <person name="Heuer A."/>
            <person name="Rast P."/>
            <person name="Oberbeckmann S."/>
            <person name="Bunk B."/>
            <person name="Jeske O."/>
            <person name="Meyerdierks A."/>
            <person name="Storesund J.E."/>
            <person name="Kallscheuer N."/>
            <person name="Luecker S."/>
            <person name="Lage O.M."/>
            <person name="Pohl T."/>
            <person name="Merkel B.J."/>
            <person name="Hornburger P."/>
            <person name="Mueller R.-W."/>
            <person name="Bruemmer F."/>
            <person name="Labrenz M."/>
            <person name="Spormann A.M."/>
            <person name="Op den Camp H."/>
            <person name="Overmann J."/>
            <person name="Amann R."/>
            <person name="Jetten M.S.M."/>
            <person name="Mascher T."/>
            <person name="Medema M.H."/>
            <person name="Devos D.P."/>
            <person name="Kaster A.-K."/>
            <person name="Ovreas L."/>
            <person name="Rohde M."/>
            <person name="Galperin M.Y."/>
            <person name="Jogler C."/>
        </authorList>
    </citation>
    <scope>NUCLEOTIDE SEQUENCE [LARGE SCALE GENOMIC DNA]</scope>
    <source>
        <strain evidence="4 5">CA12</strain>
    </source>
</reference>
<dbReference type="PANTHER" id="PTHR46580:SF4">
    <property type="entry name" value="ATP_GTP-BINDING PROTEIN"/>
    <property type="match status" value="1"/>
</dbReference>
<dbReference type="AlphaFoldDB" id="A0A517PAS0"/>
<evidence type="ECO:0000256" key="1">
    <source>
        <dbReference type="ARBA" id="ARBA00022729"/>
    </source>
</evidence>
<gene>
    <name evidence="4" type="ORF">CA12_25720</name>
</gene>
<name>A0A517PAS0_9PLAN</name>
<dbReference type="InterPro" id="IPR028994">
    <property type="entry name" value="Integrin_alpha_N"/>
</dbReference>
<feature type="signal peptide" evidence="3">
    <location>
        <begin position="1"/>
        <end position="34"/>
    </location>
</feature>
<evidence type="ECO:0000313" key="4">
    <source>
        <dbReference type="EMBL" id="QDT16468.1"/>
    </source>
</evidence>
<feature type="chain" id="PRO_5021960867" evidence="3">
    <location>
        <begin position="35"/>
        <end position="858"/>
    </location>
</feature>
<dbReference type="Gene3D" id="2.130.10.130">
    <property type="entry name" value="Integrin alpha, N-terminal"/>
    <property type="match status" value="2"/>
</dbReference>
<keyword evidence="1 3" id="KW-0732">Signal</keyword>
<dbReference type="InterPro" id="IPR013517">
    <property type="entry name" value="FG-GAP"/>
</dbReference>